<feature type="chain" id="PRO_5021797884" description="Ionotropic glutamate receptor C-terminal domain-containing protein" evidence="10">
    <location>
        <begin position="23"/>
        <end position="632"/>
    </location>
</feature>
<evidence type="ECO:0000313" key="13">
    <source>
        <dbReference type="Proteomes" id="UP000318571"/>
    </source>
</evidence>
<comment type="caution">
    <text evidence="12">The sequence shown here is derived from an EMBL/GenBank/DDBJ whole genome shotgun (WGS) entry which is preliminary data.</text>
</comment>
<evidence type="ECO:0000256" key="5">
    <source>
        <dbReference type="ARBA" id="ARBA00022989"/>
    </source>
</evidence>
<evidence type="ECO:0000256" key="8">
    <source>
        <dbReference type="ARBA" id="ARBA00023180"/>
    </source>
</evidence>
<keyword evidence="3" id="KW-1003">Cell membrane</keyword>
<feature type="transmembrane region" description="Helical" evidence="9">
    <location>
        <begin position="374"/>
        <end position="399"/>
    </location>
</feature>
<dbReference type="SUPFAM" id="SSF53850">
    <property type="entry name" value="Periplasmic binding protein-like II"/>
    <property type="match status" value="1"/>
</dbReference>
<evidence type="ECO:0000259" key="11">
    <source>
        <dbReference type="Pfam" id="PF00060"/>
    </source>
</evidence>
<evidence type="ECO:0000256" key="9">
    <source>
        <dbReference type="SAM" id="Phobius"/>
    </source>
</evidence>
<evidence type="ECO:0000256" key="6">
    <source>
        <dbReference type="ARBA" id="ARBA00023136"/>
    </source>
</evidence>
<dbReference type="Gene3D" id="3.40.190.10">
    <property type="entry name" value="Periplasmic binding protein-like II"/>
    <property type="match status" value="1"/>
</dbReference>
<dbReference type="Proteomes" id="UP000318571">
    <property type="component" value="Chromosome 9"/>
</dbReference>
<evidence type="ECO:0000256" key="2">
    <source>
        <dbReference type="ARBA" id="ARBA00008685"/>
    </source>
</evidence>
<feature type="domain" description="Ionotropic glutamate receptor C-terminal" evidence="11">
    <location>
        <begin position="308"/>
        <end position="570"/>
    </location>
</feature>
<reference evidence="12 13" key="1">
    <citation type="journal article" date="2018" name="Nat. Ecol. Evol.">
        <title>Genomic signatures of mitonuclear coevolution across populations of Tigriopus californicus.</title>
        <authorList>
            <person name="Barreto F.S."/>
            <person name="Watson E.T."/>
            <person name="Lima T.G."/>
            <person name="Willett C.S."/>
            <person name="Edmands S."/>
            <person name="Li W."/>
            <person name="Burton R.S."/>
        </authorList>
    </citation>
    <scope>NUCLEOTIDE SEQUENCE [LARGE SCALE GENOMIC DNA]</scope>
    <source>
        <strain evidence="12 13">San Diego</strain>
    </source>
</reference>
<dbReference type="GO" id="GO:0005886">
    <property type="term" value="C:plasma membrane"/>
    <property type="evidence" value="ECO:0007669"/>
    <property type="project" value="UniProtKB-SubCell"/>
</dbReference>
<dbReference type="EMBL" id="VCGU01000009">
    <property type="protein sequence ID" value="TRY71158.1"/>
    <property type="molecule type" value="Genomic_DNA"/>
</dbReference>
<evidence type="ECO:0000256" key="7">
    <source>
        <dbReference type="ARBA" id="ARBA00023170"/>
    </source>
</evidence>
<evidence type="ECO:0000256" key="1">
    <source>
        <dbReference type="ARBA" id="ARBA00004651"/>
    </source>
</evidence>
<evidence type="ECO:0000256" key="4">
    <source>
        <dbReference type="ARBA" id="ARBA00022692"/>
    </source>
</evidence>
<keyword evidence="5 9" id="KW-1133">Transmembrane helix</keyword>
<dbReference type="InterPro" id="IPR001320">
    <property type="entry name" value="Iontro_rcpt_C"/>
</dbReference>
<keyword evidence="10" id="KW-0732">Signal</keyword>
<keyword evidence="8" id="KW-0325">Glycoprotein</keyword>
<protein>
    <recommendedName>
        <fullName evidence="11">Ionotropic glutamate receptor C-terminal domain-containing protein</fullName>
    </recommendedName>
</protein>
<keyword evidence="4 9" id="KW-0812">Transmembrane</keyword>
<evidence type="ECO:0000256" key="10">
    <source>
        <dbReference type="SAM" id="SignalP"/>
    </source>
</evidence>
<evidence type="ECO:0000256" key="3">
    <source>
        <dbReference type="ARBA" id="ARBA00022475"/>
    </source>
</evidence>
<dbReference type="PANTHER" id="PTHR42643">
    <property type="entry name" value="IONOTROPIC RECEPTOR 20A-RELATED"/>
    <property type="match status" value="1"/>
</dbReference>
<dbReference type="GO" id="GO:0050906">
    <property type="term" value="P:detection of stimulus involved in sensory perception"/>
    <property type="evidence" value="ECO:0007669"/>
    <property type="project" value="UniProtKB-ARBA"/>
</dbReference>
<dbReference type="Pfam" id="PF00060">
    <property type="entry name" value="Lig_chan"/>
    <property type="match status" value="1"/>
</dbReference>
<feature type="transmembrane region" description="Helical" evidence="9">
    <location>
        <begin position="559"/>
        <end position="579"/>
    </location>
</feature>
<dbReference type="InterPro" id="IPR052192">
    <property type="entry name" value="Insect_Ionotropic_Sensory_Rcpt"/>
</dbReference>
<comment type="subcellular location">
    <subcellularLocation>
        <location evidence="1">Cell membrane</location>
        <topology evidence="1">Multi-pass membrane protein</topology>
    </subcellularLocation>
</comment>
<dbReference type="STRING" id="6832.A0A553P0E6"/>
<proteinExistence type="inferred from homology"/>
<dbReference type="GO" id="GO:0015276">
    <property type="term" value="F:ligand-gated monoatomic ion channel activity"/>
    <property type="evidence" value="ECO:0007669"/>
    <property type="project" value="InterPro"/>
</dbReference>
<evidence type="ECO:0000313" key="12">
    <source>
        <dbReference type="EMBL" id="TRY71158.1"/>
    </source>
</evidence>
<sequence length="632" mass="73443">MDVLKSSYLLVLLLFRLSISSGQSDLAKFIYDFCRRHSINYFSFVGDLDGPTSLIQHLLKDSNLKSLYQSRFYPNLHERSVAKTLNIALSNLTTKANLLDRMELKLKRDFWLVQIPHEETVESYLKDLPLDLDDDFFSFYIETDSTIRIQEAYKLTNDMEPITLYFGSWTLEGLNASPMEKWDRRGDLGGMEFKISGASSSPYVKVLEKPNGEVEMSGMYLEIFYSLEEVMNFTHILNLPTPREEWGIKASQIQRGDIDFAPISFTRTKLRSEVVDFALPIAQFHHRYFVQNPRDSFNWFAYVEPLTSKVWLTIGLLSLIFPPFLTFLAFMPYISTEEERQEFTLWKSFVFVLSTLTFVRGLSVTPNQARNRLVFLGILFGGTVIFWHWEAMIISYLAVRIPALPFNNLEELLSQTNKKILIKPGSAYVDDFRYSLDPLIQEAWNTRIREYLHSYPNNRDELTDLVANDPDYVLYDNFYSSRTYGAYRRCQIIDVPQIYDQKVFAYGFQKNSPFLPIFNFHLKRMLERGSMNQVVEKYLSVAGQQCQDLSGAPLGFENCFTAFLLFLIGCLVSVVIIFGEYFARFLEPTSDAAAMDESDFYESLNRIELVNVLRHRDRFIAKLKRLVHDSDS</sequence>
<keyword evidence="13" id="KW-1185">Reference proteome</keyword>
<dbReference type="AlphaFoldDB" id="A0A553P0E6"/>
<feature type="transmembrane region" description="Helical" evidence="9">
    <location>
        <begin position="310"/>
        <end position="331"/>
    </location>
</feature>
<name>A0A553P0E6_TIGCA</name>
<comment type="similarity">
    <text evidence="2">Belongs to the glutamate-gated ion channel (TC 1.A.10.1) family.</text>
</comment>
<accession>A0A553P0E6</accession>
<dbReference type="PANTHER" id="PTHR42643:SF32">
    <property type="entry name" value="IONOTROPIC RECEPTOR 31A, ISOFORM C-RELATED"/>
    <property type="match status" value="1"/>
</dbReference>
<keyword evidence="7" id="KW-0675">Receptor</keyword>
<organism evidence="12 13">
    <name type="scientific">Tigriopus californicus</name>
    <name type="common">Marine copepod</name>
    <dbReference type="NCBI Taxonomy" id="6832"/>
    <lineage>
        <taxon>Eukaryota</taxon>
        <taxon>Metazoa</taxon>
        <taxon>Ecdysozoa</taxon>
        <taxon>Arthropoda</taxon>
        <taxon>Crustacea</taxon>
        <taxon>Multicrustacea</taxon>
        <taxon>Hexanauplia</taxon>
        <taxon>Copepoda</taxon>
        <taxon>Harpacticoida</taxon>
        <taxon>Harpacticidae</taxon>
        <taxon>Tigriopus</taxon>
    </lineage>
</organism>
<keyword evidence="6 9" id="KW-0472">Membrane</keyword>
<gene>
    <name evidence="12" type="ORF">TCAL_09674</name>
</gene>
<feature type="signal peptide" evidence="10">
    <location>
        <begin position="1"/>
        <end position="22"/>
    </location>
</feature>
<dbReference type="OMA" id="WHALERT"/>
<dbReference type="Gene3D" id="1.10.287.70">
    <property type="match status" value="1"/>
</dbReference>
<feature type="transmembrane region" description="Helical" evidence="9">
    <location>
        <begin position="343"/>
        <end position="362"/>
    </location>
</feature>